<dbReference type="PRINTS" id="PR00081">
    <property type="entry name" value="GDHRDH"/>
</dbReference>
<dbReference type="PANTHER" id="PTHR24321:SF8">
    <property type="entry name" value="ESTRADIOL 17-BETA-DEHYDROGENASE 8-RELATED"/>
    <property type="match status" value="1"/>
</dbReference>
<gene>
    <name evidence="3" type="ORF">E1B28_006158</name>
</gene>
<name>A0A9P7S563_9AGAR</name>
<dbReference type="GeneID" id="66075234"/>
<keyword evidence="2" id="KW-0560">Oxidoreductase</keyword>
<comment type="caution">
    <text evidence="3">The sequence shown here is derived from an EMBL/GenBank/DDBJ whole genome shotgun (WGS) entry which is preliminary data.</text>
</comment>
<evidence type="ECO:0008006" key="5">
    <source>
        <dbReference type="Google" id="ProtNLM"/>
    </source>
</evidence>
<protein>
    <recommendedName>
        <fullName evidence="5">NAD(P)-binding protein</fullName>
    </recommendedName>
</protein>
<dbReference type="InterPro" id="IPR036291">
    <property type="entry name" value="NAD(P)-bd_dom_sf"/>
</dbReference>
<evidence type="ECO:0000313" key="3">
    <source>
        <dbReference type="EMBL" id="KAG7095408.1"/>
    </source>
</evidence>
<dbReference type="Gene3D" id="3.40.50.720">
    <property type="entry name" value="NAD(P)-binding Rossmann-like Domain"/>
    <property type="match status" value="1"/>
</dbReference>
<dbReference type="PANTHER" id="PTHR24321">
    <property type="entry name" value="DEHYDROGENASES, SHORT CHAIN"/>
    <property type="match status" value="1"/>
</dbReference>
<evidence type="ECO:0000313" key="4">
    <source>
        <dbReference type="Proteomes" id="UP001049176"/>
    </source>
</evidence>
<dbReference type="InterPro" id="IPR002347">
    <property type="entry name" value="SDR_fam"/>
</dbReference>
<evidence type="ECO:0000256" key="1">
    <source>
        <dbReference type="ARBA" id="ARBA00006484"/>
    </source>
</evidence>
<dbReference type="Pfam" id="PF00106">
    <property type="entry name" value="adh_short"/>
    <property type="match status" value="1"/>
</dbReference>
<dbReference type="SUPFAM" id="SSF51735">
    <property type="entry name" value="NAD(P)-binding Rossmann-fold domains"/>
    <property type="match status" value="1"/>
</dbReference>
<dbReference type="Proteomes" id="UP001049176">
    <property type="component" value="Chromosome 3"/>
</dbReference>
<comment type="similarity">
    <text evidence="1">Belongs to the short-chain dehydrogenases/reductases (SDR) family.</text>
</comment>
<keyword evidence="4" id="KW-1185">Reference proteome</keyword>
<organism evidence="3 4">
    <name type="scientific">Marasmius oreades</name>
    <name type="common">fairy-ring Marasmius</name>
    <dbReference type="NCBI Taxonomy" id="181124"/>
    <lineage>
        <taxon>Eukaryota</taxon>
        <taxon>Fungi</taxon>
        <taxon>Dikarya</taxon>
        <taxon>Basidiomycota</taxon>
        <taxon>Agaricomycotina</taxon>
        <taxon>Agaricomycetes</taxon>
        <taxon>Agaricomycetidae</taxon>
        <taxon>Agaricales</taxon>
        <taxon>Marasmiineae</taxon>
        <taxon>Marasmiaceae</taxon>
        <taxon>Marasmius</taxon>
    </lineage>
</organism>
<evidence type="ECO:0000256" key="2">
    <source>
        <dbReference type="ARBA" id="ARBA00023002"/>
    </source>
</evidence>
<dbReference type="OrthoDB" id="10253736at2759"/>
<dbReference type="AlphaFoldDB" id="A0A9P7S563"/>
<reference evidence="3" key="1">
    <citation type="journal article" date="2021" name="Genome Biol. Evol.">
        <title>The assembled and annotated genome of the fairy-ring fungus Marasmius oreades.</title>
        <authorList>
            <person name="Hiltunen M."/>
            <person name="Ament-Velasquez S.L."/>
            <person name="Johannesson H."/>
        </authorList>
    </citation>
    <scope>NUCLEOTIDE SEQUENCE</scope>
    <source>
        <strain evidence="3">03SP1</strain>
    </source>
</reference>
<dbReference type="GO" id="GO:0016491">
    <property type="term" value="F:oxidoreductase activity"/>
    <property type="evidence" value="ECO:0007669"/>
    <property type="project" value="UniProtKB-KW"/>
</dbReference>
<dbReference type="RefSeq" id="XP_043011878.1">
    <property type="nucleotide sequence ID" value="XM_043150788.1"/>
</dbReference>
<accession>A0A9P7S563</accession>
<proteinExistence type="inferred from homology"/>
<dbReference type="EMBL" id="CM032183">
    <property type="protein sequence ID" value="KAG7095408.1"/>
    <property type="molecule type" value="Genomic_DNA"/>
</dbReference>
<sequence length="279" mass="30411">MLDLGLEYQHVLVTGASGGIGIEIARVFMEQGAKVTVQYNKSVTALESFAQEQDSTRLHVAQADLSLESSVRSLFMSATSVLGPVHIAVINHGNYIDEDVMLKDMTLERWNASMDANLTSAFLVAREFLKGIEKSQKTENLSEVERERLDWSSIVFVGSTAGLFGEANHSDYAAAKSAVMYGLTLSLKNEIVKIAPRGRVNCVAPGWTHTPKKTEMLKDPDIVYRITATLPLKKIATTYDIAIQIALLSSTKVSGHVSGHVVDVAGGMEGRLLNMREKA</sequence>